<name>A0ABU6TTD9_9FABA</name>
<evidence type="ECO:0000256" key="1">
    <source>
        <dbReference type="SAM" id="MobiDB-lite"/>
    </source>
</evidence>
<evidence type="ECO:0000313" key="2">
    <source>
        <dbReference type="EMBL" id="MED6151769.1"/>
    </source>
</evidence>
<feature type="compositionally biased region" description="Pro residues" evidence="1">
    <location>
        <begin position="140"/>
        <end position="149"/>
    </location>
</feature>
<reference evidence="2 3" key="1">
    <citation type="journal article" date="2023" name="Plants (Basel)">
        <title>Bridging the Gap: Combining Genomics and Transcriptomics Approaches to Understand Stylosanthes scabra, an Orphan Legume from the Brazilian Caatinga.</title>
        <authorList>
            <person name="Ferreira-Neto J.R.C."/>
            <person name="da Silva M.D."/>
            <person name="Binneck E."/>
            <person name="de Melo N.F."/>
            <person name="da Silva R.H."/>
            <person name="de Melo A.L.T.M."/>
            <person name="Pandolfi V."/>
            <person name="Bustamante F.O."/>
            <person name="Brasileiro-Vidal A.C."/>
            <person name="Benko-Iseppon A.M."/>
        </authorList>
    </citation>
    <scope>NUCLEOTIDE SEQUENCE [LARGE SCALE GENOMIC DNA]</scope>
    <source>
        <tissue evidence="2">Leaves</tissue>
    </source>
</reference>
<evidence type="ECO:0000313" key="3">
    <source>
        <dbReference type="Proteomes" id="UP001341840"/>
    </source>
</evidence>
<protein>
    <submittedName>
        <fullName evidence="2">Uncharacterized protein</fullName>
    </submittedName>
</protein>
<feature type="compositionally biased region" description="Low complexity" evidence="1">
    <location>
        <begin position="78"/>
        <end position="134"/>
    </location>
</feature>
<gene>
    <name evidence="2" type="ORF">PIB30_085641</name>
</gene>
<keyword evidence="3" id="KW-1185">Reference proteome</keyword>
<feature type="compositionally biased region" description="Basic and acidic residues" evidence="1">
    <location>
        <begin position="160"/>
        <end position="172"/>
    </location>
</feature>
<organism evidence="2 3">
    <name type="scientific">Stylosanthes scabra</name>
    <dbReference type="NCBI Taxonomy" id="79078"/>
    <lineage>
        <taxon>Eukaryota</taxon>
        <taxon>Viridiplantae</taxon>
        <taxon>Streptophyta</taxon>
        <taxon>Embryophyta</taxon>
        <taxon>Tracheophyta</taxon>
        <taxon>Spermatophyta</taxon>
        <taxon>Magnoliopsida</taxon>
        <taxon>eudicotyledons</taxon>
        <taxon>Gunneridae</taxon>
        <taxon>Pentapetalae</taxon>
        <taxon>rosids</taxon>
        <taxon>fabids</taxon>
        <taxon>Fabales</taxon>
        <taxon>Fabaceae</taxon>
        <taxon>Papilionoideae</taxon>
        <taxon>50 kb inversion clade</taxon>
        <taxon>dalbergioids sensu lato</taxon>
        <taxon>Dalbergieae</taxon>
        <taxon>Pterocarpus clade</taxon>
        <taxon>Stylosanthes</taxon>
    </lineage>
</organism>
<sequence>MVDASAGGALMNKMPEEAWELIESMADNNQHFKVRATSAAKGVFEVTPSESTILAKFDECPQLQEDQTIAASHNFYDNQQSSPNNQQYYPQPQGWRANQQNRWNPPQQPQQNQFRQPYTYNQPQNPQNQRYQPPHTRQTYPPPNVPPPNYEETLRAYQQESREMKENQKRLDSQLSHIT</sequence>
<comment type="caution">
    <text evidence="2">The sequence shown here is derived from an EMBL/GenBank/DDBJ whole genome shotgun (WGS) entry which is preliminary data.</text>
</comment>
<accession>A0ABU6TTD9</accession>
<dbReference type="Proteomes" id="UP001341840">
    <property type="component" value="Unassembled WGS sequence"/>
</dbReference>
<proteinExistence type="predicted"/>
<feature type="region of interest" description="Disordered" evidence="1">
    <location>
        <begin position="76"/>
        <end position="179"/>
    </location>
</feature>
<dbReference type="EMBL" id="JASCZI010092057">
    <property type="protein sequence ID" value="MED6151769.1"/>
    <property type="molecule type" value="Genomic_DNA"/>
</dbReference>